<protein>
    <submittedName>
        <fullName evidence="3">Putative chitin binding peritrophin-a domain protein</fullName>
    </submittedName>
</protein>
<dbReference type="GO" id="GO:0008061">
    <property type="term" value="F:chitin binding"/>
    <property type="evidence" value="ECO:0007669"/>
    <property type="project" value="InterPro"/>
</dbReference>
<reference evidence="5" key="1">
    <citation type="submission" date="2012-05" db="EMBL/GenBank/DDBJ databases">
        <title>Whole Genome Assembly of Lutzomyia longipalpis.</title>
        <authorList>
            <person name="Richards S."/>
            <person name="Qu C."/>
            <person name="Dillon R."/>
            <person name="Worley K."/>
            <person name="Scherer S."/>
            <person name="Batterton M."/>
            <person name="Taylor A."/>
            <person name="Hawes A."/>
            <person name="Hernandez B."/>
            <person name="Kovar C."/>
            <person name="Mandapat C."/>
            <person name="Pham C."/>
            <person name="Qu C."/>
            <person name="Jing C."/>
            <person name="Bess C."/>
            <person name="Bandaranaike D."/>
            <person name="Ngo D."/>
            <person name="Ongeri F."/>
            <person name="Arias F."/>
            <person name="Lara F."/>
            <person name="Weissenberger G."/>
            <person name="Kamau G."/>
            <person name="Han H."/>
            <person name="Shen H."/>
            <person name="Dinh H."/>
            <person name="Khalil I."/>
            <person name="Jones J."/>
            <person name="Shafer J."/>
            <person name="Jayaseelan J."/>
            <person name="Quiroz J."/>
            <person name="Blankenburg K."/>
            <person name="Nguyen L."/>
            <person name="Jackson L."/>
            <person name="Francisco L."/>
            <person name="Tang L.-Y."/>
            <person name="Pu L.-L."/>
            <person name="Perales L."/>
            <person name="Lorensuhewa L."/>
            <person name="Munidasa M."/>
            <person name="Coyle M."/>
            <person name="Taylor M."/>
            <person name="Puazo M."/>
            <person name="Firestine M."/>
            <person name="Scheel M."/>
            <person name="Javaid M."/>
            <person name="Wang M."/>
            <person name="Li M."/>
            <person name="Tabassum N."/>
            <person name="Saada N."/>
            <person name="Osuji N."/>
            <person name="Aqrawi P."/>
            <person name="Fu Q."/>
            <person name="Thornton R."/>
            <person name="Raj R."/>
            <person name="Goodspeed R."/>
            <person name="Mata R."/>
            <person name="Najjar R."/>
            <person name="Gubbala S."/>
            <person name="Lee S."/>
            <person name="Denson S."/>
            <person name="Patil S."/>
            <person name="Macmil S."/>
            <person name="Qi S."/>
            <person name="Matskevitch T."/>
            <person name="Palculict T."/>
            <person name="Mathew T."/>
            <person name="Vee V."/>
            <person name="Velamala V."/>
            <person name="Korchina V."/>
            <person name="Cai W."/>
            <person name="Liu W."/>
            <person name="Dai W."/>
            <person name="Zou X."/>
            <person name="Zhu Y."/>
            <person name="Zhang Y."/>
            <person name="Wu Y.-Q."/>
            <person name="Xin Y."/>
            <person name="Nazarath L."/>
            <person name="Kovar C."/>
            <person name="Han Y."/>
            <person name="Muzny D."/>
            <person name="Gibbs R."/>
        </authorList>
    </citation>
    <scope>NUCLEOTIDE SEQUENCE [LARGE SCALE GENOMIC DNA]</scope>
    <source>
        <strain evidence="5">Jacobina</strain>
    </source>
</reference>
<organism evidence="4 5">
    <name type="scientific">Lutzomyia longipalpis</name>
    <name type="common">Sand fly</name>
    <dbReference type="NCBI Taxonomy" id="7200"/>
    <lineage>
        <taxon>Eukaryota</taxon>
        <taxon>Metazoa</taxon>
        <taxon>Ecdysozoa</taxon>
        <taxon>Arthropoda</taxon>
        <taxon>Hexapoda</taxon>
        <taxon>Insecta</taxon>
        <taxon>Pterygota</taxon>
        <taxon>Neoptera</taxon>
        <taxon>Endopterygota</taxon>
        <taxon>Diptera</taxon>
        <taxon>Nematocera</taxon>
        <taxon>Psychodoidea</taxon>
        <taxon>Psychodidae</taxon>
        <taxon>Lutzomyia</taxon>
        <taxon>Lutzomyia</taxon>
    </lineage>
</organism>
<dbReference type="EMBL" id="GITU01001500">
    <property type="protein sequence ID" value="MBC1170203.1"/>
    <property type="molecule type" value="Transcribed_RNA"/>
</dbReference>
<evidence type="ECO:0000256" key="1">
    <source>
        <dbReference type="SAM" id="MobiDB-lite"/>
    </source>
</evidence>
<dbReference type="SUPFAM" id="SSF57625">
    <property type="entry name" value="Invertebrate chitin-binding proteins"/>
    <property type="match status" value="1"/>
</dbReference>
<proteinExistence type="predicted"/>
<sequence length="432" mass="49275">MYIYINFHRPIYAGGEEQERQKYVTFLSPQNLYTVLKSTASPTLTTPAINYHDENDLDTRDGPFSHQEHRTSAMYPTESPVVKQNIVYITQQKPKQHLVTHKGNYGGFIPVAVTATSTTAHPPTPTPTIHISPTGKTFLKTTKATFIHEPPSAPSGRAQDYDISSTQTPPRQHLTETTQNRPPHLTTYHPTFIHHHKYPQNEPKKIYESYHQEEYLPSSPAPPRLPIRTTARPIITKNDFQSKSLTELLKKLQDSNQLPQTLTSENIDNSIRTLIKILNNLKQEQNVAVEPAQHQDDGHQDYDDDDYNEEPRPEDEELVGPNSGRAGIDFPNLSEIPQTSFSCKEQRYKGFFGDPETNCQVWHYCDLNGGQASFLCPNGTIFSQVALTCDWWFNVKCSTTPQLYVLNERLYKYILPFTPKFPEDYSGPLVDK</sequence>
<evidence type="ECO:0000313" key="3">
    <source>
        <dbReference type="EMBL" id="MBC1170203.1"/>
    </source>
</evidence>
<feature type="compositionally biased region" description="Polar residues" evidence="1">
    <location>
        <begin position="162"/>
        <end position="181"/>
    </location>
</feature>
<dbReference type="InterPro" id="IPR036508">
    <property type="entry name" value="Chitin-bd_dom_sf"/>
</dbReference>
<accession>A0A1B0C9T9</accession>
<dbReference type="VEuPathDB" id="VectorBase:LLOJ000711"/>
<evidence type="ECO:0000313" key="5">
    <source>
        <dbReference type="Proteomes" id="UP000092461"/>
    </source>
</evidence>
<dbReference type="EMBL" id="AJWK01002765">
    <property type="status" value="NOT_ANNOTATED_CDS"/>
    <property type="molecule type" value="Genomic_DNA"/>
</dbReference>
<dbReference type="VEuPathDB" id="VectorBase:LLONM1_007341"/>
<dbReference type="InterPro" id="IPR052976">
    <property type="entry name" value="Scoloptoxin-like"/>
</dbReference>
<dbReference type="SMART" id="SM00494">
    <property type="entry name" value="ChtBD2"/>
    <property type="match status" value="1"/>
</dbReference>
<evidence type="ECO:0000313" key="4">
    <source>
        <dbReference type="EnsemblMetazoa" id="LLOJ000711-PA"/>
    </source>
</evidence>
<dbReference type="Pfam" id="PF01607">
    <property type="entry name" value="CBM_14"/>
    <property type="match status" value="1"/>
</dbReference>
<reference evidence="4" key="3">
    <citation type="submission" date="2020-05" db="UniProtKB">
        <authorList>
            <consortium name="EnsemblMetazoa"/>
        </authorList>
    </citation>
    <scope>IDENTIFICATION</scope>
    <source>
        <strain evidence="4">Jacobina</strain>
    </source>
</reference>
<reference evidence="3" key="2">
    <citation type="journal article" date="2020" name="BMC">
        <title>Leishmania infection induces a limited differential gene expression in the sand fly midgut.</title>
        <authorList>
            <person name="Coutinho-Abreu I.V."/>
            <person name="Serafim T.D."/>
            <person name="Meneses C."/>
            <person name="Kamhawi S."/>
            <person name="Oliveira F."/>
            <person name="Valenzuela J.G."/>
        </authorList>
    </citation>
    <scope>NUCLEOTIDE SEQUENCE</scope>
    <source>
        <strain evidence="3">Jacobina</strain>
        <tissue evidence="3">Midgut</tissue>
    </source>
</reference>
<dbReference type="PROSITE" id="PS50940">
    <property type="entry name" value="CHIT_BIND_II"/>
    <property type="match status" value="1"/>
</dbReference>
<keyword evidence="5" id="KW-1185">Reference proteome</keyword>
<feature type="domain" description="Chitin-binding type-2" evidence="2">
    <location>
        <begin position="340"/>
        <end position="399"/>
    </location>
</feature>
<dbReference type="PANTHER" id="PTHR22933:SF18">
    <property type="match status" value="1"/>
</dbReference>
<dbReference type="GO" id="GO:0005576">
    <property type="term" value="C:extracellular region"/>
    <property type="evidence" value="ECO:0007669"/>
    <property type="project" value="InterPro"/>
</dbReference>
<name>A0A1B0C9T9_LUTLO</name>
<evidence type="ECO:0000259" key="2">
    <source>
        <dbReference type="PROSITE" id="PS50940"/>
    </source>
</evidence>
<dbReference type="Gene3D" id="2.170.140.10">
    <property type="entry name" value="Chitin binding domain"/>
    <property type="match status" value="1"/>
</dbReference>
<feature type="region of interest" description="Disordered" evidence="1">
    <location>
        <begin position="290"/>
        <end position="322"/>
    </location>
</feature>
<dbReference type="AlphaFoldDB" id="A0A1B0C9T9"/>
<dbReference type="InterPro" id="IPR002557">
    <property type="entry name" value="Chitin-bd_dom"/>
</dbReference>
<dbReference type="PANTHER" id="PTHR22933">
    <property type="entry name" value="FI18007P1-RELATED"/>
    <property type="match status" value="1"/>
</dbReference>
<feature type="region of interest" description="Disordered" evidence="1">
    <location>
        <begin position="148"/>
        <end position="184"/>
    </location>
</feature>
<feature type="compositionally biased region" description="Acidic residues" evidence="1">
    <location>
        <begin position="302"/>
        <end position="318"/>
    </location>
</feature>
<dbReference type="EnsemblMetazoa" id="LLOJ000711-RA">
    <property type="protein sequence ID" value="LLOJ000711-PA"/>
    <property type="gene ID" value="LLOJ000711"/>
</dbReference>
<dbReference type="Proteomes" id="UP000092461">
    <property type="component" value="Unassembled WGS sequence"/>
</dbReference>